<feature type="transmembrane region" description="Helical" evidence="13">
    <location>
        <begin position="94"/>
        <end position="119"/>
    </location>
</feature>
<reference evidence="14 15" key="1">
    <citation type="submission" date="2020-07" db="EMBL/GenBank/DDBJ databases">
        <title>Draft genome sequence of violacein-producing bacteria and related species.</title>
        <authorList>
            <person name="Wilson H.S."/>
            <person name="De Leon M.E."/>
        </authorList>
    </citation>
    <scope>NUCLEOTIDE SEQUENCE [LARGE SCALE GENOMIC DNA]</scope>
    <source>
        <strain evidence="14 15">HSC-21Su07</strain>
    </source>
</reference>
<evidence type="ECO:0000256" key="3">
    <source>
        <dbReference type="ARBA" id="ARBA00010544"/>
    </source>
</evidence>
<keyword evidence="10 13" id="KW-1133">Transmembrane helix</keyword>
<evidence type="ECO:0000313" key="14">
    <source>
        <dbReference type="EMBL" id="MBA4710142.1"/>
    </source>
</evidence>
<keyword evidence="5 12" id="KW-0813">Transport</keyword>
<evidence type="ECO:0000313" key="15">
    <source>
        <dbReference type="Proteomes" id="UP000545606"/>
    </source>
</evidence>
<accession>A0A838Y9R9</accession>
<feature type="transmembrane region" description="Helical" evidence="13">
    <location>
        <begin position="25"/>
        <end position="43"/>
    </location>
</feature>
<evidence type="ECO:0000256" key="5">
    <source>
        <dbReference type="ARBA" id="ARBA00022448"/>
    </source>
</evidence>
<gene>
    <name evidence="14" type="primary">ccmB</name>
    <name evidence="14" type="ORF">H2Z84_17370</name>
</gene>
<dbReference type="NCBIfam" id="TIGR01190">
    <property type="entry name" value="ccmB"/>
    <property type="match status" value="1"/>
</dbReference>
<sequence>MNWQQWRTLCLRDIRLAMRRPGETLHVLFFFIMTVTLFPLASSPSATTLQAIGPGVLWVCAVLACLLLLGELLESDWRDGALEALLFMPLNLPLALSAKIVARWLCGALPLVIVSPLLGLQLELPASVLPMLAGTLALGTLALLFIGAPGAALILGTRNGGMLLGLLILPLFLPVLIFGALAVAGAQAGRSVEAELSILLALTLLTVFFSPLATAACLRLACE</sequence>
<feature type="transmembrane region" description="Helical" evidence="13">
    <location>
        <begin position="198"/>
        <end position="221"/>
    </location>
</feature>
<keyword evidence="11 12" id="KW-0472">Membrane</keyword>
<dbReference type="GO" id="GO:0015232">
    <property type="term" value="F:heme transmembrane transporter activity"/>
    <property type="evidence" value="ECO:0007669"/>
    <property type="project" value="InterPro"/>
</dbReference>
<comment type="caution">
    <text evidence="14">The sequence shown here is derived from an EMBL/GenBank/DDBJ whole genome shotgun (WGS) entry which is preliminary data.</text>
</comment>
<dbReference type="Pfam" id="PF03379">
    <property type="entry name" value="CcmB"/>
    <property type="match status" value="1"/>
</dbReference>
<keyword evidence="7 12" id="KW-0997">Cell inner membrane</keyword>
<keyword evidence="9 12" id="KW-0201">Cytochrome c-type biogenesis</keyword>
<dbReference type="PANTHER" id="PTHR30070">
    <property type="entry name" value="HEME EXPORTER PROTEIN B"/>
    <property type="match status" value="1"/>
</dbReference>
<evidence type="ECO:0000256" key="9">
    <source>
        <dbReference type="ARBA" id="ARBA00022748"/>
    </source>
</evidence>
<evidence type="ECO:0000256" key="7">
    <source>
        <dbReference type="ARBA" id="ARBA00022519"/>
    </source>
</evidence>
<dbReference type="GO" id="GO:1903607">
    <property type="term" value="P:cytochrome c biosynthetic process"/>
    <property type="evidence" value="ECO:0007669"/>
    <property type="project" value="TreeGrafter"/>
</dbReference>
<organism evidence="14 15">
    <name type="scientific">Aquitalea aquatica</name>
    <dbReference type="NCBI Taxonomy" id="3044273"/>
    <lineage>
        <taxon>Bacteria</taxon>
        <taxon>Pseudomonadati</taxon>
        <taxon>Pseudomonadota</taxon>
        <taxon>Betaproteobacteria</taxon>
        <taxon>Neisseriales</taxon>
        <taxon>Chromobacteriaceae</taxon>
        <taxon>Aquitalea</taxon>
    </lineage>
</organism>
<comment type="subcellular location">
    <subcellularLocation>
        <location evidence="2">Cell inner membrane</location>
        <topology evidence="2">Multi-pass membrane protein</topology>
    </subcellularLocation>
</comment>
<evidence type="ECO:0000256" key="4">
    <source>
        <dbReference type="ARBA" id="ARBA00016452"/>
    </source>
</evidence>
<dbReference type="InterPro" id="IPR026031">
    <property type="entry name" value="Cyt_c_CcmB_bac"/>
</dbReference>
<feature type="transmembrane region" description="Helical" evidence="13">
    <location>
        <begin position="131"/>
        <end position="155"/>
    </location>
</feature>
<dbReference type="AlphaFoldDB" id="A0A838Y9R9"/>
<dbReference type="GO" id="GO:0017004">
    <property type="term" value="P:cytochrome complex assembly"/>
    <property type="evidence" value="ECO:0007669"/>
    <property type="project" value="UniProtKB-KW"/>
</dbReference>
<dbReference type="PIRSF" id="PIRSF002764">
    <property type="entry name" value="CcmB"/>
    <property type="match status" value="1"/>
</dbReference>
<dbReference type="GO" id="GO:0005886">
    <property type="term" value="C:plasma membrane"/>
    <property type="evidence" value="ECO:0007669"/>
    <property type="project" value="UniProtKB-SubCell"/>
</dbReference>
<protein>
    <recommendedName>
        <fullName evidence="4 12">Heme exporter protein B</fullName>
    </recommendedName>
</protein>
<dbReference type="PANTHER" id="PTHR30070:SF1">
    <property type="entry name" value="CYTOCHROME C BIOGENESIS B-RELATED"/>
    <property type="match status" value="1"/>
</dbReference>
<keyword evidence="6 12" id="KW-1003">Cell membrane</keyword>
<proteinExistence type="inferred from homology"/>
<evidence type="ECO:0000256" key="13">
    <source>
        <dbReference type="SAM" id="Phobius"/>
    </source>
</evidence>
<feature type="transmembrane region" description="Helical" evidence="13">
    <location>
        <begin position="162"/>
        <end position="186"/>
    </location>
</feature>
<evidence type="ECO:0000256" key="8">
    <source>
        <dbReference type="ARBA" id="ARBA00022692"/>
    </source>
</evidence>
<evidence type="ECO:0000256" key="2">
    <source>
        <dbReference type="ARBA" id="ARBA00004429"/>
    </source>
</evidence>
<dbReference type="Proteomes" id="UP000545606">
    <property type="component" value="Unassembled WGS sequence"/>
</dbReference>
<dbReference type="InterPro" id="IPR003544">
    <property type="entry name" value="Cyt_c_biogenesis_CcmB"/>
</dbReference>
<dbReference type="PRINTS" id="PR01414">
    <property type="entry name" value="CCMBBIOGNSIS"/>
</dbReference>
<keyword evidence="15" id="KW-1185">Reference proteome</keyword>
<comment type="similarity">
    <text evidence="3 12">Belongs to the CcmB/CycW/HelB family.</text>
</comment>
<evidence type="ECO:0000256" key="11">
    <source>
        <dbReference type="ARBA" id="ARBA00023136"/>
    </source>
</evidence>
<dbReference type="RefSeq" id="WP_181837063.1">
    <property type="nucleotide sequence ID" value="NZ_JACERN010000041.1"/>
</dbReference>
<evidence type="ECO:0000256" key="1">
    <source>
        <dbReference type="ARBA" id="ARBA00002442"/>
    </source>
</evidence>
<dbReference type="EMBL" id="JACERN010000041">
    <property type="protein sequence ID" value="MBA4710142.1"/>
    <property type="molecule type" value="Genomic_DNA"/>
</dbReference>
<evidence type="ECO:0000256" key="10">
    <source>
        <dbReference type="ARBA" id="ARBA00022989"/>
    </source>
</evidence>
<evidence type="ECO:0000256" key="6">
    <source>
        <dbReference type="ARBA" id="ARBA00022475"/>
    </source>
</evidence>
<feature type="transmembrane region" description="Helical" evidence="13">
    <location>
        <begin position="55"/>
        <end position="73"/>
    </location>
</feature>
<keyword evidence="8 13" id="KW-0812">Transmembrane</keyword>
<name>A0A838Y9R9_9NEIS</name>
<evidence type="ECO:0000256" key="12">
    <source>
        <dbReference type="PIRNR" id="PIRNR002764"/>
    </source>
</evidence>
<comment type="function">
    <text evidence="1 12">Required for the export of heme to the periplasm for the biogenesis of c-type cytochromes.</text>
</comment>